<comment type="caution">
    <text evidence="2">The sequence shown here is derived from an EMBL/GenBank/DDBJ whole genome shotgun (WGS) entry which is preliminary data.</text>
</comment>
<sequence>MREFHHIIHHKIGRAMRGGFGGGHRGGRDAMRAAFSLGAGGRDGADLGDEFGRGGGRRGFGGGGRGGPGRRRLFDGEQLRLLLLALIAEGPRHGYDLIREIDERSGGAYAPSPGVVYPTLTMLDEMGLIDEIKEAGARRSFAITEAGKAKIAEQQTEVDALLERLAAIGQAQARGDRAPIRRAMLNLGVALRETVSRDEDGSKAHKIAELLDETARKIEQL</sequence>
<dbReference type="Proteomes" id="UP000727456">
    <property type="component" value="Unassembled WGS sequence"/>
</dbReference>
<keyword evidence="3" id="KW-1185">Reference proteome</keyword>
<evidence type="ECO:0000313" key="3">
    <source>
        <dbReference type="Proteomes" id="UP000727456"/>
    </source>
</evidence>
<dbReference type="GO" id="GO:0003677">
    <property type="term" value="F:DNA binding"/>
    <property type="evidence" value="ECO:0007669"/>
    <property type="project" value="UniProtKB-KW"/>
</dbReference>
<feature type="domain" description="Transcription regulator PadR N-terminal" evidence="1">
    <location>
        <begin position="83"/>
        <end position="153"/>
    </location>
</feature>
<dbReference type="EMBL" id="JAAOZC010000004">
    <property type="protein sequence ID" value="NIJ08328.1"/>
    <property type="molecule type" value="Genomic_DNA"/>
</dbReference>
<evidence type="ECO:0000313" key="2">
    <source>
        <dbReference type="EMBL" id="NIJ08328.1"/>
    </source>
</evidence>
<gene>
    <name evidence="2" type="ORF">FHS31_001945</name>
</gene>
<dbReference type="PANTHER" id="PTHR43252:SF2">
    <property type="entry name" value="TRANSCRIPTION REGULATOR, PADR-LIKE FAMILY"/>
    <property type="match status" value="1"/>
</dbReference>
<dbReference type="Pfam" id="PF03551">
    <property type="entry name" value="PadR"/>
    <property type="match status" value="1"/>
</dbReference>
<dbReference type="SUPFAM" id="SSF46785">
    <property type="entry name" value="Winged helix' DNA-binding domain"/>
    <property type="match status" value="1"/>
</dbReference>
<protein>
    <submittedName>
        <fullName evidence="2">DNA-binding PadR family transcriptional regulator</fullName>
    </submittedName>
</protein>
<evidence type="ECO:0000259" key="1">
    <source>
        <dbReference type="Pfam" id="PF03551"/>
    </source>
</evidence>
<keyword evidence="2" id="KW-0238">DNA-binding</keyword>
<dbReference type="InterPro" id="IPR036388">
    <property type="entry name" value="WH-like_DNA-bd_sf"/>
</dbReference>
<dbReference type="InterPro" id="IPR005149">
    <property type="entry name" value="Tscrpt_reg_PadR_N"/>
</dbReference>
<organism evidence="2 3">
    <name type="scientific">Sphingomonas vulcanisoli</name>
    <dbReference type="NCBI Taxonomy" id="1658060"/>
    <lineage>
        <taxon>Bacteria</taxon>
        <taxon>Pseudomonadati</taxon>
        <taxon>Pseudomonadota</taxon>
        <taxon>Alphaproteobacteria</taxon>
        <taxon>Sphingomonadales</taxon>
        <taxon>Sphingomonadaceae</taxon>
        <taxon>Sphingomonas</taxon>
    </lineage>
</organism>
<dbReference type="RefSeq" id="WP_243843387.1">
    <property type="nucleotide sequence ID" value="NZ_JAAOZC010000004.1"/>
</dbReference>
<reference evidence="2 3" key="1">
    <citation type="submission" date="2020-03" db="EMBL/GenBank/DDBJ databases">
        <title>Genomic Encyclopedia of Type Strains, Phase III (KMG-III): the genomes of soil and plant-associated and newly described type strains.</title>
        <authorList>
            <person name="Whitman W."/>
        </authorList>
    </citation>
    <scope>NUCLEOTIDE SEQUENCE [LARGE SCALE GENOMIC DNA]</scope>
    <source>
        <strain evidence="2 3">CECT 8804</strain>
    </source>
</reference>
<dbReference type="Gene3D" id="1.10.10.10">
    <property type="entry name" value="Winged helix-like DNA-binding domain superfamily/Winged helix DNA-binding domain"/>
    <property type="match status" value="1"/>
</dbReference>
<accession>A0ABX0TTD6</accession>
<dbReference type="PANTHER" id="PTHR43252">
    <property type="entry name" value="TRANSCRIPTIONAL REGULATOR YQJI"/>
    <property type="match status" value="1"/>
</dbReference>
<name>A0ABX0TTD6_9SPHN</name>
<proteinExistence type="predicted"/>
<dbReference type="InterPro" id="IPR036390">
    <property type="entry name" value="WH_DNA-bd_sf"/>
</dbReference>